<feature type="compositionally biased region" description="Acidic residues" evidence="1">
    <location>
        <begin position="227"/>
        <end position="240"/>
    </location>
</feature>
<protein>
    <submittedName>
        <fullName evidence="2">Glc8 protein</fullName>
    </submittedName>
</protein>
<dbReference type="Pfam" id="PF04979">
    <property type="entry name" value="IPP-2"/>
    <property type="match status" value="1"/>
</dbReference>
<reference evidence="2 3" key="1">
    <citation type="submission" date="2024-02" db="EMBL/GenBank/DDBJ databases">
        <title>First draft genome assembly of two strains of Seiridium cardinale.</title>
        <authorList>
            <person name="Emiliani G."/>
            <person name="Scali E."/>
        </authorList>
    </citation>
    <scope>NUCLEOTIDE SEQUENCE [LARGE SCALE GENOMIC DNA]</scope>
    <source>
        <strain evidence="2 3">BM-138-000479</strain>
    </source>
</reference>
<accession>A0ABR2Y8Q1</accession>
<gene>
    <name evidence="2" type="ORF">SCAR479_00153</name>
</gene>
<feature type="compositionally biased region" description="Basic and acidic residues" evidence="1">
    <location>
        <begin position="174"/>
        <end position="187"/>
    </location>
</feature>
<feature type="compositionally biased region" description="Low complexity" evidence="1">
    <location>
        <begin position="64"/>
        <end position="74"/>
    </location>
</feature>
<dbReference type="PANTHER" id="PTHR12398:SF20">
    <property type="entry name" value="PROTEIN PHOSPHATASE 1 REGULATORY INHIBITOR SUBUNIT 2"/>
    <property type="match status" value="1"/>
</dbReference>
<organism evidence="2 3">
    <name type="scientific">Seiridium cardinale</name>
    <dbReference type="NCBI Taxonomy" id="138064"/>
    <lineage>
        <taxon>Eukaryota</taxon>
        <taxon>Fungi</taxon>
        <taxon>Dikarya</taxon>
        <taxon>Ascomycota</taxon>
        <taxon>Pezizomycotina</taxon>
        <taxon>Sordariomycetes</taxon>
        <taxon>Xylariomycetidae</taxon>
        <taxon>Amphisphaeriales</taxon>
        <taxon>Sporocadaceae</taxon>
        <taxon>Seiridium</taxon>
    </lineage>
</organism>
<sequence length="256" mass="28610">MEVQTSPPAELHSPPPPTAKRPRGILKHSFQKSPPVSPTKEKEMTEKDVVLHNTQTNAGHRRSSSAASRPAGSRRQSERTPSTSANQDPDAPPEARLKWDEANLYLTEQERTSTMKITEPKTPYAKHYSPSEDDDDEDLDGSHSEIPGLSLGEPEEEVPEDDFAAAGRKQSKVHVSEEDATPLHDADADMLGMTAEEREKHRRFEELRKKHYEMSEAVGLLGHPEVVDEEMEDDDDDDDREGEKNKIPPVPKIPSV</sequence>
<feature type="compositionally biased region" description="Basic and acidic residues" evidence="1">
    <location>
        <begin position="39"/>
        <end position="50"/>
    </location>
</feature>
<name>A0ABR2Y8Q1_9PEZI</name>
<dbReference type="InterPro" id="IPR007062">
    <property type="entry name" value="PPI-2"/>
</dbReference>
<dbReference type="Proteomes" id="UP001465668">
    <property type="component" value="Unassembled WGS sequence"/>
</dbReference>
<evidence type="ECO:0000256" key="1">
    <source>
        <dbReference type="SAM" id="MobiDB-lite"/>
    </source>
</evidence>
<feature type="region of interest" description="Disordered" evidence="1">
    <location>
        <begin position="215"/>
        <end position="256"/>
    </location>
</feature>
<dbReference type="EMBL" id="JARVKM010000001">
    <property type="protein sequence ID" value="KAK9783594.1"/>
    <property type="molecule type" value="Genomic_DNA"/>
</dbReference>
<feature type="compositionally biased region" description="Acidic residues" evidence="1">
    <location>
        <begin position="153"/>
        <end position="163"/>
    </location>
</feature>
<proteinExistence type="predicted"/>
<dbReference type="PANTHER" id="PTHR12398">
    <property type="entry name" value="PROTEIN PHOSPHATASE INHIBITOR"/>
    <property type="match status" value="1"/>
</dbReference>
<keyword evidence="3" id="KW-1185">Reference proteome</keyword>
<evidence type="ECO:0000313" key="2">
    <source>
        <dbReference type="EMBL" id="KAK9783594.1"/>
    </source>
</evidence>
<feature type="region of interest" description="Disordered" evidence="1">
    <location>
        <begin position="1"/>
        <end position="191"/>
    </location>
</feature>
<evidence type="ECO:0000313" key="3">
    <source>
        <dbReference type="Proteomes" id="UP001465668"/>
    </source>
</evidence>
<feature type="compositionally biased region" description="Basic residues" evidence="1">
    <location>
        <begin position="20"/>
        <end position="30"/>
    </location>
</feature>
<comment type="caution">
    <text evidence="2">The sequence shown here is derived from an EMBL/GenBank/DDBJ whole genome shotgun (WGS) entry which is preliminary data.</text>
</comment>